<evidence type="ECO:0000313" key="5">
    <source>
        <dbReference type="EMBL" id="MDA7028436.1"/>
    </source>
</evidence>
<keyword evidence="1" id="KW-0813">Transport</keyword>
<dbReference type="InterPro" id="IPR015855">
    <property type="entry name" value="ABC_transpr_MalK-like"/>
</dbReference>
<evidence type="ECO:0000313" key="6">
    <source>
        <dbReference type="Proteomes" id="UP001211894"/>
    </source>
</evidence>
<name>A0ABT4X820_9BACI</name>
<feature type="domain" description="ABC transporter" evidence="4">
    <location>
        <begin position="4"/>
        <end position="235"/>
    </location>
</feature>
<dbReference type="Pfam" id="PF17912">
    <property type="entry name" value="OB_MalK"/>
    <property type="match status" value="1"/>
</dbReference>
<proteinExistence type="predicted"/>
<dbReference type="Gene3D" id="2.40.50.140">
    <property type="entry name" value="Nucleic acid-binding proteins"/>
    <property type="match status" value="1"/>
</dbReference>
<dbReference type="InterPro" id="IPR027417">
    <property type="entry name" value="P-loop_NTPase"/>
</dbReference>
<keyword evidence="6" id="KW-1185">Reference proteome</keyword>
<dbReference type="InterPro" id="IPR003593">
    <property type="entry name" value="AAA+_ATPase"/>
</dbReference>
<comment type="caution">
    <text evidence="5">The sequence shown here is derived from an EMBL/GenBank/DDBJ whole genome shotgun (WGS) entry which is preliminary data.</text>
</comment>
<dbReference type="PROSITE" id="PS50893">
    <property type="entry name" value="ABC_TRANSPORTER_2"/>
    <property type="match status" value="1"/>
</dbReference>
<dbReference type="RefSeq" id="WP_271342253.1">
    <property type="nucleotide sequence ID" value="NZ_JAQKAB010000017.1"/>
</dbReference>
<protein>
    <submittedName>
        <fullName evidence="5">Sn-glycerol-3-phosphate ABC transporter ATP-binding protein UgpC</fullName>
    </submittedName>
</protein>
<dbReference type="PANTHER" id="PTHR43875:SF1">
    <property type="entry name" value="OSMOPROTECTIVE COMPOUNDS UPTAKE ATP-BINDING PROTEIN GGTA"/>
    <property type="match status" value="1"/>
</dbReference>
<dbReference type="Gene3D" id="2.40.50.100">
    <property type="match status" value="1"/>
</dbReference>
<dbReference type="InterPro" id="IPR040582">
    <property type="entry name" value="OB_MalK-like"/>
</dbReference>
<keyword evidence="2" id="KW-0547">Nucleotide-binding</keyword>
<sequence length="366" mass="41083">MAELVLDSIYKVYDNKVTAVDNFNLHIQDKEFIVFVGPSGCGKSTTLRMIAGLEEITKGEFTIDGQRMNDVAPKDRNIAMVFQNYALYPHMSVFDNMAFGLKLRKFPKDEIKRRVEEAAKILGLEEFLNRKPKALSGGQRQRVALGRAIVRDAKVFLMDEPLSNLDAKLRVQMRAEITKLHQRLNTTTIYVTHDQTEAMTMATRLVVMKDGIIQQVGAPKEVYENPENVFVGGFIGSPAMNFFTGTLKENNTFTFGDISILVPEGKMKVLRDKGYVGKDVIMGIRPEDIHDELVFIEAAKQAKIDANIEVAELMGSETMLYSQAGGQPFIARVDSRTDVHPGSILPLAFDMNKAHFFDPATEIRIR</sequence>
<evidence type="ECO:0000256" key="2">
    <source>
        <dbReference type="ARBA" id="ARBA00022741"/>
    </source>
</evidence>
<evidence type="ECO:0000259" key="4">
    <source>
        <dbReference type="PROSITE" id="PS50893"/>
    </source>
</evidence>
<organism evidence="5 6">
    <name type="scientific">Bacillus changyiensis</name>
    <dbReference type="NCBI Taxonomy" id="3004103"/>
    <lineage>
        <taxon>Bacteria</taxon>
        <taxon>Bacillati</taxon>
        <taxon>Bacillota</taxon>
        <taxon>Bacilli</taxon>
        <taxon>Bacillales</taxon>
        <taxon>Bacillaceae</taxon>
        <taxon>Bacillus</taxon>
    </lineage>
</organism>
<dbReference type="CDD" id="cd03301">
    <property type="entry name" value="ABC_MalK_N"/>
    <property type="match status" value="1"/>
</dbReference>
<keyword evidence="3 5" id="KW-0067">ATP-binding</keyword>
<dbReference type="GO" id="GO:0005524">
    <property type="term" value="F:ATP binding"/>
    <property type="evidence" value="ECO:0007669"/>
    <property type="project" value="UniProtKB-KW"/>
</dbReference>
<dbReference type="EMBL" id="JAQKAB010000017">
    <property type="protein sequence ID" value="MDA7028436.1"/>
    <property type="molecule type" value="Genomic_DNA"/>
</dbReference>
<dbReference type="Pfam" id="PF00005">
    <property type="entry name" value="ABC_tran"/>
    <property type="match status" value="1"/>
</dbReference>
<dbReference type="PANTHER" id="PTHR43875">
    <property type="entry name" value="MALTODEXTRIN IMPORT ATP-BINDING PROTEIN MSMX"/>
    <property type="match status" value="1"/>
</dbReference>
<reference evidence="5 6" key="1">
    <citation type="submission" date="2023-01" db="EMBL/GenBank/DDBJ databases">
        <title>Bacillus changyiensis sp. nov., isolated from a coastal deposit.</title>
        <authorList>
            <person name="Xiao G."/>
            <person name="Lai Q."/>
            <person name="Hu Z."/>
            <person name="Shao Z."/>
        </authorList>
    </citation>
    <scope>NUCLEOTIDE SEQUENCE [LARGE SCALE GENOMIC DNA]</scope>
    <source>
        <strain evidence="5 6">CLL-7-23</strain>
    </source>
</reference>
<dbReference type="InterPro" id="IPR003439">
    <property type="entry name" value="ABC_transporter-like_ATP-bd"/>
</dbReference>
<dbReference type="Gene3D" id="3.40.50.300">
    <property type="entry name" value="P-loop containing nucleotide triphosphate hydrolases"/>
    <property type="match status" value="1"/>
</dbReference>
<dbReference type="InterPro" id="IPR047641">
    <property type="entry name" value="ABC_transpr_MalK/UgpC-like"/>
</dbReference>
<dbReference type="InterPro" id="IPR008995">
    <property type="entry name" value="Mo/tungstate-bd_C_term_dom"/>
</dbReference>
<dbReference type="NCBIfam" id="NF008653">
    <property type="entry name" value="PRK11650.1"/>
    <property type="match status" value="1"/>
</dbReference>
<evidence type="ECO:0000256" key="3">
    <source>
        <dbReference type="ARBA" id="ARBA00022840"/>
    </source>
</evidence>
<dbReference type="SUPFAM" id="SSF50331">
    <property type="entry name" value="MOP-like"/>
    <property type="match status" value="1"/>
</dbReference>
<gene>
    <name evidence="5" type="primary">ugpC</name>
    <name evidence="5" type="ORF">PJ311_18010</name>
</gene>
<dbReference type="InterPro" id="IPR012340">
    <property type="entry name" value="NA-bd_OB-fold"/>
</dbReference>
<dbReference type="PROSITE" id="PS00211">
    <property type="entry name" value="ABC_TRANSPORTER_1"/>
    <property type="match status" value="1"/>
</dbReference>
<dbReference type="SUPFAM" id="SSF52540">
    <property type="entry name" value="P-loop containing nucleoside triphosphate hydrolases"/>
    <property type="match status" value="1"/>
</dbReference>
<dbReference type="SMART" id="SM00382">
    <property type="entry name" value="AAA"/>
    <property type="match status" value="1"/>
</dbReference>
<evidence type="ECO:0000256" key="1">
    <source>
        <dbReference type="ARBA" id="ARBA00022448"/>
    </source>
</evidence>
<accession>A0ABT4X820</accession>
<dbReference type="Proteomes" id="UP001211894">
    <property type="component" value="Unassembled WGS sequence"/>
</dbReference>
<dbReference type="InterPro" id="IPR017871">
    <property type="entry name" value="ABC_transporter-like_CS"/>
</dbReference>